<protein>
    <submittedName>
        <fullName evidence="2">Uncharacterized protein</fullName>
    </submittedName>
</protein>
<gene>
    <name evidence="2" type="ORF">V6N12_070993</name>
</gene>
<feature type="compositionally biased region" description="Basic and acidic residues" evidence="1">
    <location>
        <begin position="18"/>
        <end position="27"/>
    </location>
</feature>
<evidence type="ECO:0000256" key="1">
    <source>
        <dbReference type="SAM" id="MobiDB-lite"/>
    </source>
</evidence>
<proteinExistence type="predicted"/>
<feature type="region of interest" description="Disordered" evidence="1">
    <location>
        <begin position="1"/>
        <end position="42"/>
    </location>
</feature>
<accession>A0ABR2FIG9</accession>
<evidence type="ECO:0000313" key="2">
    <source>
        <dbReference type="EMBL" id="KAK8580738.1"/>
    </source>
</evidence>
<organism evidence="2 3">
    <name type="scientific">Hibiscus sabdariffa</name>
    <name type="common">roselle</name>
    <dbReference type="NCBI Taxonomy" id="183260"/>
    <lineage>
        <taxon>Eukaryota</taxon>
        <taxon>Viridiplantae</taxon>
        <taxon>Streptophyta</taxon>
        <taxon>Embryophyta</taxon>
        <taxon>Tracheophyta</taxon>
        <taxon>Spermatophyta</taxon>
        <taxon>Magnoliopsida</taxon>
        <taxon>eudicotyledons</taxon>
        <taxon>Gunneridae</taxon>
        <taxon>Pentapetalae</taxon>
        <taxon>rosids</taxon>
        <taxon>malvids</taxon>
        <taxon>Malvales</taxon>
        <taxon>Malvaceae</taxon>
        <taxon>Malvoideae</taxon>
        <taxon>Hibiscus</taxon>
    </lineage>
</organism>
<evidence type="ECO:0000313" key="3">
    <source>
        <dbReference type="Proteomes" id="UP001472677"/>
    </source>
</evidence>
<dbReference type="Proteomes" id="UP001472677">
    <property type="component" value="Unassembled WGS sequence"/>
</dbReference>
<name>A0ABR2FIG9_9ROSI</name>
<keyword evidence="3" id="KW-1185">Reference proteome</keyword>
<comment type="caution">
    <text evidence="2">The sequence shown here is derived from an EMBL/GenBank/DDBJ whole genome shotgun (WGS) entry which is preliminary data.</text>
</comment>
<reference evidence="2 3" key="1">
    <citation type="journal article" date="2024" name="G3 (Bethesda)">
        <title>Genome assembly of Hibiscus sabdariffa L. provides insights into metabolisms of medicinal natural products.</title>
        <authorList>
            <person name="Kim T."/>
        </authorList>
    </citation>
    <scope>NUCLEOTIDE SEQUENCE [LARGE SCALE GENOMIC DNA]</scope>
    <source>
        <strain evidence="2">TK-2024</strain>
        <tissue evidence="2">Old leaves</tissue>
    </source>
</reference>
<dbReference type="EMBL" id="JBBPBM010000006">
    <property type="protein sequence ID" value="KAK8580738.1"/>
    <property type="molecule type" value="Genomic_DNA"/>
</dbReference>
<sequence length="99" mass="11447">MHTTTCRRSPSPRKSKKKGPENTRRSSFEAGTTVIEKNDSDSAMGEEIVANEGIKCNRKSWWRWDSGEVFSKGFCRHRLGFTKAWVLFHLFRLRVDGAR</sequence>